<dbReference type="InterPro" id="IPR019887">
    <property type="entry name" value="Tscrpt_reg_AsnC/Lrp_C"/>
</dbReference>
<evidence type="ECO:0000256" key="3">
    <source>
        <dbReference type="ARBA" id="ARBA00023163"/>
    </source>
</evidence>
<dbReference type="PANTHER" id="PTHR30154:SF34">
    <property type="entry name" value="TRANSCRIPTIONAL REGULATOR AZLB"/>
    <property type="match status" value="1"/>
</dbReference>
<dbReference type="GO" id="GO:0005829">
    <property type="term" value="C:cytosol"/>
    <property type="evidence" value="ECO:0007669"/>
    <property type="project" value="TreeGrafter"/>
</dbReference>
<dbReference type="InterPro" id="IPR036390">
    <property type="entry name" value="WH_DNA-bd_sf"/>
</dbReference>
<organism evidence="5 6">
    <name type="scientific">Acidovorax temperans</name>
    <dbReference type="NCBI Taxonomy" id="80878"/>
    <lineage>
        <taxon>Bacteria</taxon>
        <taxon>Pseudomonadati</taxon>
        <taxon>Pseudomonadota</taxon>
        <taxon>Betaproteobacteria</taxon>
        <taxon>Burkholderiales</taxon>
        <taxon>Comamonadaceae</taxon>
        <taxon>Acidovorax</taxon>
    </lineage>
</organism>
<dbReference type="SUPFAM" id="SSF46785">
    <property type="entry name" value="Winged helix' DNA-binding domain"/>
    <property type="match status" value="1"/>
</dbReference>
<accession>A0A0D7KCS4</accession>
<dbReference type="STRING" id="80878.RP29_04115"/>
<dbReference type="EMBL" id="JXYQ01000009">
    <property type="protein sequence ID" value="KJA11819.1"/>
    <property type="molecule type" value="Genomic_DNA"/>
</dbReference>
<proteinExistence type="predicted"/>
<evidence type="ECO:0000313" key="5">
    <source>
        <dbReference type="EMBL" id="KJA11819.1"/>
    </source>
</evidence>
<feature type="domain" description="HTH asnC-type" evidence="4">
    <location>
        <begin position="3"/>
        <end position="64"/>
    </location>
</feature>
<dbReference type="InterPro" id="IPR011008">
    <property type="entry name" value="Dimeric_a/b-barrel"/>
</dbReference>
<evidence type="ECO:0000259" key="4">
    <source>
        <dbReference type="PROSITE" id="PS50956"/>
    </source>
</evidence>
<dbReference type="Pfam" id="PF13412">
    <property type="entry name" value="HTH_24"/>
    <property type="match status" value="1"/>
</dbReference>
<evidence type="ECO:0000256" key="1">
    <source>
        <dbReference type="ARBA" id="ARBA00023015"/>
    </source>
</evidence>
<dbReference type="Pfam" id="PF01037">
    <property type="entry name" value="AsnC_trans_reg"/>
    <property type="match status" value="1"/>
</dbReference>
<comment type="caution">
    <text evidence="5">The sequence shown here is derived from an EMBL/GenBank/DDBJ whole genome shotgun (WGS) entry which is preliminary data.</text>
</comment>
<name>A0A0D7KCS4_9BURK</name>
<evidence type="ECO:0000313" key="6">
    <source>
        <dbReference type="Proteomes" id="UP000032566"/>
    </source>
</evidence>
<protein>
    <submittedName>
        <fullName evidence="5">AsnC family transcriptional regulator</fullName>
    </submittedName>
</protein>
<dbReference type="Gene3D" id="1.10.10.10">
    <property type="entry name" value="Winged helix-like DNA-binding domain superfamily/Winged helix DNA-binding domain"/>
    <property type="match status" value="1"/>
</dbReference>
<keyword evidence="2" id="KW-0238">DNA-binding</keyword>
<dbReference type="InterPro" id="IPR019888">
    <property type="entry name" value="Tscrpt_reg_AsnC-like"/>
</dbReference>
<evidence type="ECO:0000256" key="2">
    <source>
        <dbReference type="ARBA" id="ARBA00023125"/>
    </source>
</evidence>
<gene>
    <name evidence="5" type="ORF">RP29_04115</name>
</gene>
<dbReference type="Gene3D" id="3.30.70.920">
    <property type="match status" value="1"/>
</dbReference>
<dbReference type="PRINTS" id="PR00033">
    <property type="entry name" value="HTHASNC"/>
</dbReference>
<dbReference type="PANTHER" id="PTHR30154">
    <property type="entry name" value="LEUCINE-RESPONSIVE REGULATORY PROTEIN"/>
    <property type="match status" value="1"/>
</dbReference>
<dbReference type="OrthoDB" id="8590699at2"/>
<dbReference type="GO" id="GO:0043200">
    <property type="term" value="P:response to amino acid"/>
    <property type="evidence" value="ECO:0007669"/>
    <property type="project" value="TreeGrafter"/>
</dbReference>
<sequence length="155" mass="17542">MKLDNYDRTLLAALQGDGRVPQSELGQRAHLSTAAVNRRLKLLEGAGVIEKFSAQLNPRALGYDLTVIVEVKAENERAHLLDEMQRRFAACPQVQQCYYVTGEWDFVLIFLVRSMDQYVELTRELFFESGNVKSFNTLVVMNRVKTGSTVPVDMA</sequence>
<dbReference type="SMART" id="SM00344">
    <property type="entry name" value="HTH_ASNC"/>
    <property type="match status" value="1"/>
</dbReference>
<dbReference type="SUPFAM" id="SSF54909">
    <property type="entry name" value="Dimeric alpha+beta barrel"/>
    <property type="match status" value="1"/>
</dbReference>
<reference evidence="5 6" key="1">
    <citation type="submission" date="2014-12" db="EMBL/GenBank/DDBJ databases">
        <title>Isolation of bacteria from lake water.</title>
        <authorList>
            <person name="Sheng K.-Y."/>
            <person name="Chin P.-S."/>
            <person name="Chan K.-G."/>
            <person name="Tan G.S."/>
        </authorList>
    </citation>
    <scope>NUCLEOTIDE SEQUENCE [LARGE SCALE GENOMIC DNA]</scope>
    <source>
        <strain evidence="5 6">KY4</strain>
    </source>
</reference>
<dbReference type="InterPro" id="IPR000485">
    <property type="entry name" value="AsnC-type_HTH_dom"/>
</dbReference>
<dbReference type="AlphaFoldDB" id="A0A0D7KCS4"/>
<dbReference type="RefSeq" id="WP_044396077.1">
    <property type="nucleotide sequence ID" value="NZ_JAYRUO010000011.1"/>
</dbReference>
<dbReference type="InterPro" id="IPR036388">
    <property type="entry name" value="WH-like_DNA-bd_sf"/>
</dbReference>
<keyword evidence="1" id="KW-0805">Transcription regulation</keyword>
<dbReference type="PROSITE" id="PS50956">
    <property type="entry name" value="HTH_ASNC_2"/>
    <property type="match status" value="1"/>
</dbReference>
<dbReference type="Proteomes" id="UP000032566">
    <property type="component" value="Unassembled WGS sequence"/>
</dbReference>
<keyword evidence="6" id="KW-1185">Reference proteome</keyword>
<dbReference type="PATRIC" id="fig|80878.5.peg.4253"/>
<dbReference type="GO" id="GO:0043565">
    <property type="term" value="F:sequence-specific DNA binding"/>
    <property type="evidence" value="ECO:0007669"/>
    <property type="project" value="InterPro"/>
</dbReference>
<keyword evidence="3" id="KW-0804">Transcription</keyword>